<proteinExistence type="predicted"/>
<dbReference type="InterPro" id="IPR001245">
    <property type="entry name" value="Ser-Thr/Tyr_kinase_cat_dom"/>
</dbReference>
<dbReference type="PANTHER" id="PTHR44329:SF288">
    <property type="entry name" value="MITOGEN-ACTIVATED PROTEIN KINASE KINASE KINASE 20"/>
    <property type="match status" value="1"/>
</dbReference>
<dbReference type="InterPro" id="IPR000719">
    <property type="entry name" value="Prot_kinase_dom"/>
</dbReference>
<evidence type="ECO:0000256" key="3">
    <source>
        <dbReference type="ARBA" id="ARBA00022777"/>
    </source>
</evidence>
<comment type="caution">
    <text evidence="6">The sequence shown here is derived from an EMBL/GenBank/DDBJ whole genome shotgun (WGS) entry which is preliminary data.</text>
</comment>
<dbReference type="STRING" id="44941.A0A397VXS4"/>
<evidence type="ECO:0000259" key="5">
    <source>
        <dbReference type="PROSITE" id="PS50011"/>
    </source>
</evidence>
<dbReference type="InterPro" id="IPR011009">
    <property type="entry name" value="Kinase-like_dom_sf"/>
</dbReference>
<dbReference type="SUPFAM" id="SSF81901">
    <property type="entry name" value="HCP-like"/>
    <property type="match status" value="1"/>
</dbReference>
<reference evidence="6 7" key="1">
    <citation type="submission" date="2018-06" db="EMBL/GenBank/DDBJ databases">
        <title>Comparative genomics reveals the genomic features of Rhizophagus irregularis, R. cerebriforme, R. diaphanum and Gigaspora rosea, and their symbiotic lifestyle signature.</title>
        <authorList>
            <person name="Morin E."/>
            <person name="San Clemente H."/>
            <person name="Chen E.C.H."/>
            <person name="De La Providencia I."/>
            <person name="Hainaut M."/>
            <person name="Kuo A."/>
            <person name="Kohler A."/>
            <person name="Murat C."/>
            <person name="Tang N."/>
            <person name="Roy S."/>
            <person name="Loubradou J."/>
            <person name="Henrissat B."/>
            <person name="Grigoriev I.V."/>
            <person name="Corradi N."/>
            <person name="Roux C."/>
            <person name="Martin F.M."/>
        </authorList>
    </citation>
    <scope>NUCLEOTIDE SEQUENCE [LARGE SCALE GENOMIC DNA]</scope>
    <source>
        <strain evidence="6 7">DAOM 194757</strain>
    </source>
</reference>
<dbReference type="Pfam" id="PF08238">
    <property type="entry name" value="Sel1"/>
    <property type="match status" value="3"/>
</dbReference>
<name>A0A397VXS4_9GLOM</name>
<dbReference type="EMBL" id="QKWP01000101">
    <property type="protein sequence ID" value="RIB27355.1"/>
    <property type="molecule type" value="Genomic_DNA"/>
</dbReference>
<dbReference type="SUPFAM" id="SSF56112">
    <property type="entry name" value="Protein kinase-like (PK-like)"/>
    <property type="match status" value="1"/>
</dbReference>
<evidence type="ECO:0000313" key="6">
    <source>
        <dbReference type="EMBL" id="RIB27355.1"/>
    </source>
</evidence>
<keyword evidence="1" id="KW-0808">Transferase</keyword>
<dbReference type="Pfam" id="PF07714">
    <property type="entry name" value="PK_Tyr_Ser-Thr"/>
    <property type="match status" value="1"/>
</dbReference>
<sequence length="531" mass="61157">MSNENLTELIVGLNKLNFSDWHKLADTNDPDGIFWLGYCYEFGIGVEKDENAAFAHYQKSAGMNSSNGIYQYQVGYCYYLGIGVKLDKQKAFSYYLKSAEAGNAMGIRKTFICYYYGISVEKDEDKYLRWFFKLRHDEFRRDYKWGKCAHCNEDNTQPTWCLPCDSDITTRWTSGNKDIDDCTKEFQLRAWNYENAIEWIPFNKLSDVKKIGKGGFGTVYSATWLDGIHKVEKIKVDGDNYSYKRAREPNSIVALKPLASSENNNDFLKEFKSFMECKLNYSSLAIYGITQNTKTKEYLMVFQYADNGSLHNYLTKNFSELTWQTKLQILEDTADELFMIHNNAKYIHADFHSGNILQDKRANEKTRSYIADLGLSRKLNENISTGEIYGVMPYAAPEVLSGDKPFTQASDIYGFGVIMAEMTTGQRPFDGRKFDTKLSVEICRGLRPEFASGTPKCYIELAEKCMNSNPNERPPFAWVVRDTIRDWLKKITSSEDNEIKKQFLDADKVIKSLPIPKHPDEMYTSKILAQN</sequence>
<organism evidence="6 7">
    <name type="scientific">Gigaspora rosea</name>
    <dbReference type="NCBI Taxonomy" id="44941"/>
    <lineage>
        <taxon>Eukaryota</taxon>
        <taxon>Fungi</taxon>
        <taxon>Fungi incertae sedis</taxon>
        <taxon>Mucoromycota</taxon>
        <taxon>Glomeromycotina</taxon>
        <taxon>Glomeromycetes</taxon>
        <taxon>Diversisporales</taxon>
        <taxon>Gigasporaceae</taxon>
        <taxon>Gigaspora</taxon>
    </lineage>
</organism>
<feature type="domain" description="Protein kinase" evidence="5">
    <location>
        <begin position="205"/>
        <end position="488"/>
    </location>
</feature>
<evidence type="ECO:0000313" key="7">
    <source>
        <dbReference type="Proteomes" id="UP000266673"/>
    </source>
</evidence>
<evidence type="ECO:0000256" key="1">
    <source>
        <dbReference type="ARBA" id="ARBA00022679"/>
    </source>
</evidence>
<dbReference type="PANTHER" id="PTHR44329">
    <property type="entry name" value="SERINE/THREONINE-PROTEIN KINASE TNNI3K-RELATED"/>
    <property type="match status" value="1"/>
</dbReference>
<dbReference type="PROSITE" id="PS50011">
    <property type="entry name" value="PROTEIN_KINASE_DOM"/>
    <property type="match status" value="1"/>
</dbReference>
<dbReference type="InterPro" id="IPR006597">
    <property type="entry name" value="Sel1-like"/>
</dbReference>
<dbReference type="AlphaFoldDB" id="A0A397VXS4"/>
<keyword evidence="3 6" id="KW-0418">Kinase</keyword>
<protein>
    <submittedName>
        <fullName evidence="6">Kinase-like domain-containing protein</fullName>
    </submittedName>
</protein>
<dbReference type="InterPro" id="IPR051681">
    <property type="entry name" value="Ser/Thr_Kinases-Pseudokinases"/>
</dbReference>
<accession>A0A397VXS4</accession>
<dbReference type="Proteomes" id="UP000266673">
    <property type="component" value="Unassembled WGS sequence"/>
</dbReference>
<dbReference type="SMART" id="SM00671">
    <property type="entry name" value="SEL1"/>
    <property type="match status" value="3"/>
</dbReference>
<dbReference type="GO" id="GO:0004674">
    <property type="term" value="F:protein serine/threonine kinase activity"/>
    <property type="evidence" value="ECO:0007669"/>
    <property type="project" value="TreeGrafter"/>
</dbReference>
<keyword evidence="4" id="KW-0067">ATP-binding</keyword>
<dbReference type="Gene3D" id="1.10.510.10">
    <property type="entry name" value="Transferase(Phosphotransferase) domain 1"/>
    <property type="match status" value="1"/>
</dbReference>
<evidence type="ECO:0000256" key="2">
    <source>
        <dbReference type="ARBA" id="ARBA00022741"/>
    </source>
</evidence>
<keyword evidence="2" id="KW-0547">Nucleotide-binding</keyword>
<dbReference type="GO" id="GO:0005524">
    <property type="term" value="F:ATP binding"/>
    <property type="evidence" value="ECO:0007669"/>
    <property type="project" value="UniProtKB-KW"/>
</dbReference>
<dbReference type="OrthoDB" id="615426at2759"/>
<keyword evidence="7" id="KW-1185">Reference proteome</keyword>
<dbReference type="InterPro" id="IPR011990">
    <property type="entry name" value="TPR-like_helical_dom_sf"/>
</dbReference>
<gene>
    <name evidence="6" type="ORF">C2G38_2160744</name>
</gene>
<evidence type="ECO:0000256" key="4">
    <source>
        <dbReference type="ARBA" id="ARBA00022840"/>
    </source>
</evidence>
<dbReference type="Gene3D" id="1.25.40.10">
    <property type="entry name" value="Tetratricopeptide repeat domain"/>
    <property type="match status" value="1"/>
</dbReference>